<dbReference type="AlphaFoldDB" id="A0A0J8D4V1"/>
<dbReference type="STRING" id="1121307.CLCY_1c04240"/>
<dbReference type="Proteomes" id="UP000036756">
    <property type="component" value="Unassembled WGS sequence"/>
</dbReference>
<keyword evidence="3" id="KW-1185">Reference proteome</keyword>
<evidence type="ECO:0000313" key="2">
    <source>
        <dbReference type="EMBL" id="KMT21190.1"/>
    </source>
</evidence>
<proteinExistence type="predicted"/>
<gene>
    <name evidence="2" type="ORF">CLCY_1c04240</name>
</gene>
<comment type="caution">
    <text evidence="2">The sequence shown here is derived from an EMBL/GenBank/DDBJ whole genome shotgun (WGS) entry which is preliminary data.</text>
</comment>
<accession>A0A0J8D4V1</accession>
<dbReference type="RefSeq" id="WP_048571560.1">
    <property type="nucleotide sequence ID" value="NZ_LFVU01000028.1"/>
</dbReference>
<dbReference type="EMBL" id="LFVU01000028">
    <property type="protein sequence ID" value="KMT21190.1"/>
    <property type="molecule type" value="Genomic_DNA"/>
</dbReference>
<sequence length="59" mass="6515">MVNKSIECDVTSCKHHAEVHRYCTLNSINILNNSDHVTASEKCTDCGSFEVKGSCKETP</sequence>
<feature type="domain" description="DUF1540" evidence="1">
    <location>
        <begin position="6"/>
        <end position="49"/>
    </location>
</feature>
<evidence type="ECO:0000259" key="1">
    <source>
        <dbReference type="Pfam" id="PF07561"/>
    </source>
</evidence>
<reference evidence="2 3" key="1">
    <citation type="submission" date="2015-06" db="EMBL/GenBank/DDBJ databases">
        <title>Draft genome sequence of the purine-degrading Clostridium cylindrosporum HC-1 (DSM 605).</title>
        <authorList>
            <person name="Poehlein A."/>
            <person name="Schiel-Bengelsdorf B."/>
            <person name="Bengelsdorf F."/>
            <person name="Daniel R."/>
            <person name="Duerre P."/>
        </authorList>
    </citation>
    <scope>NUCLEOTIDE SEQUENCE [LARGE SCALE GENOMIC DNA]</scope>
    <source>
        <strain evidence="2 3">DSM 605</strain>
    </source>
</reference>
<protein>
    <recommendedName>
        <fullName evidence="1">DUF1540 domain-containing protein</fullName>
    </recommendedName>
</protein>
<dbReference type="PATRIC" id="fig|1121307.3.peg.790"/>
<name>A0A0J8D4V1_CLOCY</name>
<dbReference type="Pfam" id="PF07561">
    <property type="entry name" value="DUF1540"/>
    <property type="match status" value="1"/>
</dbReference>
<dbReference type="InterPro" id="IPR011437">
    <property type="entry name" value="DUF1540"/>
</dbReference>
<dbReference type="OrthoDB" id="1756089at2"/>
<evidence type="ECO:0000313" key="3">
    <source>
        <dbReference type="Proteomes" id="UP000036756"/>
    </source>
</evidence>
<organism evidence="2 3">
    <name type="scientific">Clostridium cylindrosporum DSM 605</name>
    <dbReference type="NCBI Taxonomy" id="1121307"/>
    <lineage>
        <taxon>Bacteria</taxon>
        <taxon>Bacillati</taxon>
        <taxon>Bacillota</taxon>
        <taxon>Clostridia</taxon>
        <taxon>Eubacteriales</taxon>
        <taxon>Clostridiaceae</taxon>
        <taxon>Clostridium</taxon>
    </lineage>
</organism>